<evidence type="ECO:0000256" key="3">
    <source>
        <dbReference type="SAM" id="Coils"/>
    </source>
</evidence>
<keyword evidence="4" id="KW-0812">Transmembrane</keyword>
<evidence type="ECO:0000313" key="6">
    <source>
        <dbReference type="Proteomes" id="UP000288178"/>
    </source>
</evidence>
<evidence type="ECO:0000256" key="1">
    <source>
        <dbReference type="ARBA" id="ARBA00004196"/>
    </source>
</evidence>
<accession>A0A3S2TSA7</accession>
<dbReference type="AlphaFoldDB" id="A0A3S2TSA7"/>
<sequence>MIHEPAATDRRLAPHPRRRAAWVGTLAVLLLTGAGAWWVWAGAEPAIPADRLRIAEVVRGDIVRDLQAQGRLVAAGSPTLYAPAAGTVVLAAQAGDTVRAGQVLARLESPELLAEHDREAATLGQLEADLGRQGIVARQQQLAAEREADEAQLALRAAERDRQRSAEACAAGVVAQVDCLRLADAVDAGRVRSAHATRRVALVAAESDFERRSLQQRVARQRALRDELARRLDMLALRSPVDARIGSITVADRAAVVANAPLMTVVDLSRLEVELQVPEAAAADLVPDLPVALRIGTDDVAGRLVAIAPEVRAGQVQLRVRFDGAQPPGLRQNQRLSGRIVVEQRPGVLTLPRGPFVDAQGGHAAWVLAGEHAELRRIRLGALGVAAVEVAEGLQAGERVVIAGTEHFARGATRVRIRP</sequence>
<feature type="transmembrane region" description="Helical" evidence="4">
    <location>
        <begin position="20"/>
        <end position="40"/>
    </location>
</feature>
<gene>
    <name evidence="5" type="ORF">ENE75_00265</name>
</gene>
<feature type="coiled-coil region" evidence="3">
    <location>
        <begin position="141"/>
        <end position="168"/>
    </location>
</feature>
<dbReference type="GO" id="GO:0030313">
    <property type="term" value="C:cell envelope"/>
    <property type="evidence" value="ECO:0007669"/>
    <property type="project" value="UniProtKB-SubCell"/>
</dbReference>
<keyword evidence="6" id="KW-1185">Reference proteome</keyword>
<comment type="caution">
    <text evidence="5">The sequence shown here is derived from an EMBL/GenBank/DDBJ whole genome shotgun (WGS) entry which is preliminary data.</text>
</comment>
<protein>
    <submittedName>
        <fullName evidence="5">HlyD family efflux transporter periplasmic adaptor subunit</fullName>
    </submittedName>
</protein>
<evidence type="ECO:0000256" key="4">
    <source>
        <dbReference type="SAM" id="Phobius"/>
    </source>
</evidence>
<dbReference type="Gene3D" id="2.40.420.20">
    <property type="match status" value="1"/>
</dbReference>
<dbReference type="InterPro" id="IPR050465">
    <property type="entry name" value="UPF0194_transport"/>
</dbReference>
<keyword evidence="4" id="KW-0472">Membrane</keyword>
<reference evidence="5 6" key="1">
    <citation type="submission" date="2019-01" db="EMBL/GenBank/DDBJ databases">
        <authorList>
            <person name="Chen W.-M."/>
        </authorList>
    </citation>
    <scope>NUCLEOTIDE SEQUENCE [LARGE SCALE GENOMIC DNA]</scope>
    <source>
        <strain evidence="5 6">ICH-3</strain>
    </source>
</reference>
<dbReference type="RefSeq" id="WP_128194463.1">
    <property type="nucleotide sequence ID" value="NZ_SACT01000001.1"/>
</dbReference>
<proteinExistence type="predicted"/>
<keyword evidence="4" id="KW-1133">Transmembrane helix</keyword>
<organism evidence="5 6">
    <name type="scientific">Rubrivivax albus</name>
    <dbReference type="NCBI Taxonomy" id="2499835"/>
    <lineage>
        <taxon>Bacteria</taxon>
        <taxon>Pseudomonadati</taxon>
        <taxon>Pseudomonadota</taxon>
        <taxon>Betaproteobacteria</taxon>
        <taxon>Burkholderiales</taxon>
        <taxon>Sphaerotilaceae</taxon>
        <taxon>Rubrivivax</taxon>
    </lineage>
</organism>
<comment type="subcellular location">
    <subcellularLocation>
        <location evidence="1">Cell envelope</location>
    </subcellularLocation>
</comment>
<dbReference type="Proteomes" id="UP000288178">
    <property type="component" value="Unassembled WGS sequence"/>
</dbReference>
<dbReference type="PANTHER" id="PTHR32347">
    <property type="entry name" value="EFFLUX SYSTEM COMPONENT YKNX-RELATED"/>
    <property type="match status" value="1"/>
</dbReference>
<dbReference type="PANTHER" id="PTHR32347:SF14">
    <property type="entry name" value="EFFLUX SYSTEM COMPONENT YKNX-RELATED"/>
    <property type="match status" value="1"/>
</dbReference>
<dbReference type="EMBL" id="SACT01000001">
    <property type="protein sequence ID" value="RVT53378.1"/>
    <property type="molecule type" value="Genomic_DNA"/>
</dbReference>
<name>A0A3S2TSA7_9BURK</name>
<evidence type="ECO:0000256" key="2">
    <source>
        <dbReference type="ARBA" id="ARBA00023054"/>
    </source>
</evidence>
<evidence type="ECO:0000313" key="5">
    <source>
        <dbReference type="EMBL" id="RVT53378.1"/>
    </source>
</evidence>
<keyword evidence="2 3" id="KW-0175">Coiled coil</keyword>
<dbReference type="Gene3D" id="2.40.50.100">
    <property type="match status" value="1"/>
</dbReference>
<dbReference type="OrthoDB" id="5752864at2"/>